<dbReference type="SUPFAM" id="SSF81296">
    <property type="entry name" value="E set domains"/>
    <property type="match status" value="1"/>
</dbReference>
<comment type="similarity">
    <text evidence="1">Belongs to the transglutaminase superfamily. Transglutaminase family.</text>
</comment>
<dbReference type="Proteomes" id="UP000014500">
    <property type="component" value="Unassembled WGS sequence"/>
</dbReference>
<feature type="active site" evidence="8">
    <location>
        <position position="387"/>
    </location>
</feature>
<dbReference type="Pfam" id="PF00927">
    <property type="entry name" value="Transglut_C"/>
    <property type="match status" value="1"/>
</dbReference>
<evidence type="ECO:0000256" key="5">
    <source>
        <dbReference type="ARBA" id="ARBA00023315"/>
    </source>
</evidence>
<dbReference type="SUPFAM" id="SSF54001">
    <property type="entry name" value="Cysteine proteinases"/>
    <property type="match status" value="1"/>
</dbReference>
<dbReference type="Pfam" id="PF00868">
    <property type="entry name" value="Transglut_N"/>
    <property type="match status" value="1"/>
</dbReference>
<reference evidence="11" key="2">
    <citation type="submission" date="2015-02" db="UniProtKB">
        <authorList>
            <consortium name="EnsemblMetazoa"/>
        </authorList>
    </citation>
    <scope>IDENTIFICATION</scope>
</reference>
<dbReference type="STRING" id="126957.T1IVX6"/>
<evidence type="ECO:0000256" key="7">
    <source>
        <dbReference type="ARBA" id="ARBA00051843"/>
    </source>
</evidence>
<evidence type="ECO:0000259" key="10">
    <source>
        <dbReference type="SMART" id="SM00460"/>
    </source>
</evidence>
<keyword evidence="2" id="KW-0808">Transferase</keyword>
<dbReference type="InterPro" id="IPR038765">
    <property type="entry name" value="Papain-like_cys_pep_sf"/>
</dbReference>
<dbReference type="InterPro" id="IPR014756">
    <property type="entry name" value="Ig_E-set"/>
</dbReference>
<dbReference type="HOGENOM" id="CLU_013435_1_0_1"/>
<evidence type="ECO:0000256" key="4">
    <source>
        <dbReference type="ARBA" id="ARBA00022837"/>
    </source>
</evidence>
<dbReference type="eggNOG" id="ENOG502QQ46">
    <property type="taxonomic scope" value="Eukaryota"/>
</dbReference>
<dbReference type="PANTHER" id="PTHR11590:SF69">
    <property type="entry name" value="RE08173P"/>
    <property type="match status" value="1"/>
</dbReference>
<dbReference type="EnsemblMetazoa" id="SMAR005331-RA">
    <property type="protein sequence ID" value="SMAR005331-PA"/>
    <property type="gene ID" value="SMAR005331"/>
</dbReference>
<dbReference type="InterPro" id="IPR036985">
    <property type="entry name" value="Transglutaminase-like_sf"/>
</dbReference>
<evidence type="ECO:0000256" key="2">
    <source>
        <dbReference type="ARBA" id="ARBA00022679"/>
    </source>
</evidence>
<protein>
    <recommendedName>
        <fullName evidence="6">protein-glutamine gamma-glutamyltransferase</fullName>
        <ecNumber evidence="6">2.3.2.13</ecNumber>
    </recommendedName>
</protein>
<dbReference type="GO" id="GO:0003810">
    <property type="term" value="F:protein-glutamine gamma-glutamyltransferase activity"/>
    <property type="evidence" value="ECO:0007669"/>
    <property type="project" value="UniProtKB-EC"/>
</dbReference>
<dbReference type="FunFam" id="3.90.260.10:FF:000001">
    <property type="entry name" value="Protein-glutamine gamma-glutamyltransferase 2"/>
    <property type="match status" value="1"/>
</dbReference>
<dbReference type="OMA" id="EDSANEW"/>
<keyword evidence="12" id="KW-1185">Reference proteome</keyword>
<dbReference type="InterPro" id="IPR001102">
    <property type="entry name" value="Transglutaminase_N"/>
</dbReference>
<evidence type="ECO:0000256" key="9">
    <source>
        <dbReference type="PIRSR" id="PIRSR000459-2"/>
    </source>
</evidence>
<evidence type="ECO:0000256" key="6">
    <source>
        <dbReference type="ARBA" id="ARBA00024222"/>
    </source>
</evidence>
<name>T1IVX6_STRMM</name>
<dbReference type="InterPro" id="IPR013783">
    <property type="entry name" value="Ig-like_fold"/>
</dbReference>
<dbReference type="GO" id="GO:0046872">
    <property type="term" value="F:metal ion binding"/>
    <property type="evidence" value="ECO:0007669"/>
    <property type="project" value="UniProtKB-KW"/>
</dbReference>
<dbReference type="Gene3D" id="2.60.40.10">
    <property type="entry name" value="Immunoglobulins"/>
    <property type="match status" value="3"/>
</dbReference>
<evidence type="ECO:0000313" key="12">
    <source>
        <dbReference type="Proteomes" id="UP000014500"/>
    </source>
</evidence>
<keyword evidence="5" id="KW-0012">Acyltransferase</keyword>
<feature type="active site" evidence="8">
    <location>
        <position position="328"/>
    </location>
</feature>
<feature type="active site" evidence="8">
    <location>
        <position position="410"/>
    </location>
</feature>
<dbReference type="PhylomeDB" id="T1IVX6"/>
<dbReference type="InterPro" id="IPR036238">
    <property type="entry name" value="Transglutaminase_C_sf"/>
</dbReference>
<keyword evidence="4 9" id="KW-0106">Calcium</keyword>
<sequence length="748" mass="85277">MSNDISNDISQPTELHVPTRKLFRDWNAFSYTFVDKVGEKRPIPAVISVDLCKSQNGTSHHTDKFFINRQKDNQLVIRRGQPFTIKVSFATEYDNNQDIMRLLLQIGKCPMVSQTTEVLIPVYYQPNSKEESSYTWTASMTNKTGRKIYISITPPSDCIIGVWSLEIQTIRQEDIHTNYVGDPIMNRFQSNSLYVLFNPWCQDDSVFMRDNSLREEYVLNDVGKIWRGAASSFRPCVWNFGQYESNILDACMVLLDWSKIRYRHRSSPVHIARVVSAMVNANDDLGVLIGNWSGDYSDGTPPTDWQGSVQILQRWFNGNAEPVMYGQCWVFSGVTTTIMRALGIPTRSVTNFASAHDTDANLTIDHHFNEKGKHVKDLDNDSVWNFHVWNDCWMNRPDLPKGYGGWQAIDATPQETSEGIFRTGPASLVAVRRGHVGYQFDTAFVFAEVNADKVYWLYRSKTEPLEFIDLDRLSIGKNISTRKPGPLMRGNLDRLDITDEYKLTEMSEEERMSVMNAVCKYGSSSSSIYNKKKMSDVLCELELKEEVTMGQDFNLSVKVQNKSNEKRTVKTCLRVDAMQYTGIIVKRIAKDYSEVILQPLEEKFIALPVKADQYIGKLQDQGSMLMSAMLHIKETGQTYHAEDDFRICFPEISITVKDRMVVGKPAIITANFTNPLNKYLIVAKFIFESPGLAEPREIRISNIGRNKMAEASWEVIPTESGKFTILVSFTSLQLRDIDGSTEVEVYAK</sequence>
<evidence type="ECO:0000256" key="1">
    <source>
        <dbReference type="ARBA" id="ARBA00005968"/>
    </source>
</evidence>
<dbReference type="PROSITE" id="PS00547">
    <property type="entry name" value="TRANSGLUTAMINASES"/>
    <property type="match status" value="1"/>
</dbReference>
<evidence type="ECO:0000313" key="11">
    <source>
        <dbReference type="EnsemblMetazoa" id="SMAR005331-PA"/>
    </source>
</evidence>
<dbReference type="SMART" id="SM00460">
    <property type="entry name" value="TGc"/>
    <property type="match status" value="1"/>
</dbReference>
<feature type="binding site" evidence="9">
    <location>
        <position position="452"/>
    </location>
    <ligand>
        <name>Ca(2+)</name>
        <dbReference type="ChEBI" id="CHEBI:29108"/>
    </ligand>
</feature>
<keyword evidence="3 9" id="KW-0479">Metal-binding</keyword>
<dbReference type="EMBL" id="JH431599">
    <property type="status" value="NOT_ANNOTATED_CDS"/>
    <property type="molecule type" value="Genomic_DNA"/>
</dbReference>
<feature type="binding site" evidence="9">
    <location>
        <position position="505"/>
    </location>
    <ligand>
        <name>Ca(2+)</name>
        <dbReference type="ChEBI" id="CHEBI:29108"/>
    </ligand>
</feature>
<dbReference type="EC" id="2.3.2.13" evidence="6"/>
<feature type="binding site" evidence="9">
    <location>
        <position position="450"/>
    </location>
    <ligand>
        <name>Ca(2+)</name>
        <dbReference type="ChEBI" id="CHEBI:29108"/>
    </ligand>
</feature>
<feature type="domain" description="Transglutaminase-like" evidence="10">
    <location>
        <begin position="320"/>
        <end position="413"/>
    </location>
</feature>
<dbReference type="PIRSF" id="PIRSF000459">
    <property type="entry name" value="TGM_EBP42"/>
    <property type="match status" value="1"/>
</dbReference>
<accession>T1IVX6</accession>
<comment type="catalytic activity">
    <reaction evidence="7">
        <text>L-glutaminyl-[protein] + L-lysyl-[protein] = [protein]-L-lysyl-N(6)-5-L-glutamyl-[protein] + NH4(+)</text>
        <dbReference type="Rhea" id="RHEA:54816"/>
        <dbReference type="Rhea" id="RHEA-COMP:9752"/>
        <dbReference type="Rhea" id="RHEA-COMP:10207"/>
        <dbReference type="Rhea" id="RHEA-COMP:14005"/>
        <dbReference type="ChEBI" id="CHEBI:28938"/>
        <dbReference type="ChEBI" id="CHEBI:29969"/>
        <dbReference type="ChEBI" id="CHEBI:30011"/>
        <dbReference type="ChEBI" id="CHEBI:138370"/>
        <dbReference type="EC" id="2.3.2.13"/>
    </reaction>
</comment>
<dbReference type="InterPro" id="IPR050779">
    <property type="entry name" value="Transglutaminase"/>
</dbReference>
<dbReference type="Pfam" id="PF01841">
    <property type="entry name" value="Transglut_core"/>
    <property type="match status" value="1"/>
</dbReference>
<comment type="cofactor">
    <cofactor evidence="9">
        <name>Ca(2+)</name>
        <dbReference type="ChEBI" id="CHEBI:29108"/>
    </cofactor>
    <text evidence="9">Binds 1 Ca(2+) ion per subunit.</text>
</comment>
<dbReference type="InterPro" id="IPR023608">
    <property type="entry name" value="Transglutaminase_animal"/>
</dbReference>
<dbReference type="Gene3D" id="3.90.260.10">
    <property type="entry name" value="Transglutaminase-like"/>
    <property type="match status" value="1"/>
</dbReference>
<dbReference type="InterPro" id="IPR008958">
    <property type="entry name" value="Transglutaminase_C"/>
</dbReference>
<dbReference type="AlphaFoldDB" id="T1IVX6"/>
<feature type="binding site" evidence="9">
    <location>
        <position position="510"/>
    </location>
    <ligand>
        <name>Ca(2+)</name>
        <dbReference type="ChEBI" id="CHEBI:29108"/>
    </ligand>
</feature>
<dbReference type="InterPro" id="IPR013808">
    <property type="entry name" value="Transglutaminase_AS"/>
</dbReference>
<dbReference type="InterPro" id="IPR002931">
    <property type="entry name" value="Transglutaminase-like"/>
</dbReference>
<evidence type="ECO:0000256" key="3">
    <source>
        <dbReference type="ARBA" id="ARBA00022723"/>
    </source>
</evidence>
<dbReference type="FunFam" id="2.60.40.10:FF:000171">
    <property type="entry name" value="protein-glutamine gamma-glutamyltransferase 6"/>
    <property type="match status" value="1"/>
</dbReference>
<dbReference type="PANTHER" id="PTHR11590">
    <property type="entry name" value="PROTEIN-GLUTAMINE GAMMA-GLUTAMYLTRANSFERASE"/>
    <property type="match status" value="1"/>
</dbReference>
<organism evidence="11 12">
    <name type="scientific">Strigamia maritima</name>
    <name type="common">European centipede</name>
    <name type="synonym">Geophilus maritimus</name>
    <dbReference type="NCBI Taxonomy" id="126957"/>
    <lineage>
        <taxon>Eukaryota</taxon>
        <taxon>Metazoa</taxon>
        <taxon>Ecdysozoa</taxon>
        <taxon>Arthropoda</taxon>
        <taxon>Myriapoda</taxon>
        <taxon>Chilopoda</taxon>
        <taxon>Pleurostigmophora</taxon>
        <taxon>Geophilomorpha</taxon>
        <taxon>Linotaeniidae</taxon>
        <taxon>Strigamia</taxon>
    </lineage>
</organism>
<proteinExistence type="inferred from homology"/>
<reference evidence="12" key="1">
    <citation type="submission" date="2011-05" db="EMBL/GenBank/DDBJ databases">
        <authorList>
            <person name="Richards S.R."/>
            <person name="Qu J."/>
            <person name="Jiang H."/>
            <person name="Jhangiani S.N."/>
            <person name="Agravi P."/>
            <person name="Goodspeed R."/>
            <person name="Gross S."/>
            <person name="Mandapat C."/>
            <person name="Jackson L."/>
            <person name="Mathew T."/>
            <person name="Pu L."/>
            <person name="Thornton R."/>
            <person name="Saada N."/>
            <person name="Wilczek-Boney K.B."/>
            <person name="Lee S."/>
            <person name="Kovar C."/>
            <person name="Wu Y."/>
            <person name="Scherer S.E."/>
            <person name="Worley K.C."/>
            <person name="Muzny D.M."/>
            <person name="Gibbs R."/>
        </authorList>
    </citation>
    <scope>NUCLEOTIDE SEQUENCE</scope>
    <source>
        <strain evidence="12">Brora</strain>
    </source>
</reference>
<evidence type="ECO:0000256" key="8">
    <source>
        <dbReference type="PIRSR" id="PIRSR000459-1"/>
    </source>
</evidence>
<dbReference type="SUPFAM" id="SSF49309">
    <property type="entry name" value="Transglutaminase, two C-terminal domains"/>
    <property type="match status" value="2"/>
</dbReference>